<dbReference type="PANTHER" id="PTHR13619:SF0">
    <property type="entry name" value="PHOSPHATIDATE CYTIDYLYLTRANSFERASE, MITOCHONDRIAL"/>
    <property type="match status" value="1"/>
</dbReference>
<keyword evidence="5" id="KW-0808">Transferase</keyword>
<evidence type="ECO:0000256" key="3">
    <source>
        <dbReference type="ARBA" id="ARBA00005189"/>
    </source>
</evidence>
<keyword evidence="4" id="KW-0444">Lipid biosynthesis</keyword>
<name>A0A0G0F2F2_9BACT</name>
<keyword evidence="6" id="KW-0548">Nucleotidyltransferase</keyword>
<gene>
    <name evidence="13" type="ORF">US19_C0038G0007</name>
</gene>
<dbReference type="Proteomes" id="UP000034492">
    <property type="component" value="Unassembled WGS sequence"/>
</dbReference>
<evidence type="ECO:0000256" key="1">
    <source>
        <dbReference type="ARBA" id="ARBA00001946"/>
    </source>
</evidence>
<evidence type="ECO:0000256" key="9">
    <source>
        <dbReference type="ARBA" id="ARBA00023136"/>
    </source>
</evidence>
<dbReference type="UniPathway" id="UPA00557">
    <property type="reaction ID" value="UER00614"/>
</dbReference>
<evidence type="ECO:0000256" key="6">
    <source>
        <dbReference type="ARBA" id="ARBA00022695"/>
    </source>
</evidence>
<comment type="pathway">
    <text evidence="3">Lipid metabolism.</text>
</comment>
<dbReference type="GO" id="GO:0016024">
    <property type="term" value="P:CDP-diacylglycerol biosynthetic process"/>
    <property type="evidence" value="ECO:0007669"/>
    <property type="project" value="UniProtKB-UniPathway"/>
</dbReference>
<evidence type="ECO:0000256" key="11">
    <source>
        <dbReference type="ARBA" id="ARBA00023264"/>
    </source>
</evidence>
<proteinExistence type="predicted"/>
<comment type="pathway">
    <text evidence="12">Phospholipid metabolism.</text>
</comment>
<dbReference type="GO" id="GO:0004605">
    <property type="term" value="F:phosphatidate cytidylyltransferase activity"/>
    <property type="evidence" value="ECO:0007669"/>
    <property type="project" value="InterPro"/>
</dbReference>
<reference evidence="13 14" key="1">
    <citation type="journal article" date="2015" name="Nature">
        <title>rRNA introns, odd ribosomes, and small enigmatic genomes across a large radiation of phyla.</title>
        <authorList>
            <person name="Brown C.T."/>
            <person name="Hug L.A."/>
            <person name="Thomas B.C."/>
            <person name="Sharon I."/>
            <person name="Castelle C.J."/>
            <person name="Singh A."/>
            <person name="Wilkins M.J."/>
            <person name="Williams K.H."/>
            <person name="Banfield J.F."/>
        </authorList>
    </citation>
    <scope>NUCLEOTIDE SEQUENCE [LARGE SCALE GENOMIC DNA]</scope>
</reference>
<evidence type="ECO:0000313" key="13">
    <source>
        <dbReference type="EMBL" id="KKQ07755.1"/>
    </source>
</evidence>
<keyword evidence="8" id="KW-0443">Lipid metabolism</keyword>
<accession>A0A0G0F2F2</accession>
<comment type="cofactor">
    <cofactor evidence="1">
        <name>Mg(2+)</name>
        <dbReference type="ChEBI" id="CHEBI:18420"/>
    </cofactor>
</comment>
<evidence type="ECO:0000256" key="2">
    <source>
        <dbReference type="ARBA" id="ARBA00004170"/>
    </source>
</evidence>
<evidence type="ECO:0000256" key="5">
    <source>
        <dbReference type="ARBA" id="ARBA00022679"/>
    </source>
</evidence>
<dbReference type="GO" id="GO:0032049">
    <property type="term" value="P:cardiolipin biosynthetic process"/>
    <property type="evidence" value="ECO:0007669"/>
    <property type="project" value="InterPro"/>
</dbReference>
<dbReference type="GO" id="GO:0016020">
    <property type="term" value="C:membrane"/>
    <property type="evidence" value="ECO:0007669"/>
    <property type="project" value="UniProtKB-SubCell"/>
</dbReference>
<evidence type="ECO:0000313" key="14">
    <source>
        <dbReference type="Proteomes" id="UP000034492"/>
    </source>
</evidence>
<dbReference type="AlphaFoldDB" id="A0A0G0F2F2"/>
<dbReference type="EMBL" id="LBSA01000038">
    <property type="protein sequence ID" value="KKQ07755.1"/>
    <property type="molecule type" value="Genomic_DNA"/>
</dbReference>
<evidence type="ECO:0000256" key="12">
    <source>
        <dbReference type="ARBA" id="ARBA00025707"/>
    </source>
</evidence>
<dbReference type="InterPro" id="IPR015222">
    <property type="entry name" value="Tam41"/>
</dbReference>
<evidence type="ECO:0000256" key="8">
    <source>
        <dbReference type="ARBA" id="ARBA00023098"/>
    </source>
</evidence>
<keyword evidence="9" id="KW-0472">Membrane</keyword>
<comment type="caution">
    <text evidence="13">The sequence shown here is derived from an EMBL/GenBank/DDBJ whole genome shotgun (WGS) entry which is preliminary data.</text>
</comment>
<keyword evidence="7" id="KW-0460">Magnesium</keyword>
<keyword evidence="10" id="KW-0594">Phospholipid biosynthesis</keyword>
<comment type="subcellular location">
    <subcellularLocation>
        <location evidence="2">Membrane</location>
        <topology evidence="2">Peripheral membrane protein</topology>
    </subcellularLocation>
</comment>
<dbReference type="PANTHER" id="PTHR13619">
    <property type="entry name" value="PHOSPHATIDATE CYTIDYLYLTRANSFERASE, MITOCHONDRIAL"/>
    <property type="match status" value="1"/>
</dbReference>
<organism evidence="13 14">
    <name type="scientific">Candidatus Daviesbacteria bacterium GW2011_GWB1_36_5</name>
    <dbReference type="NCBI Taxonomy" id="1618426"/>
    <lineage>
        <taxon>Bacteria</taxon>
        <taxon>Candidatus Daviesiibacteriota</taxon>
    </lineage>
</organism>
<evidence type="ECO:0000256" key="4">
    <source>
        <dbReference type="ARBA" id="ARBA00022516"/>
    </source>
</evidence>
<evidence type="ECO:0000256" key="7">
    <source>
        <dbReference type="ARBA" id="ARBA00022842"/>
    </source>
</evidence>
<dbReference type="Pfam" id="PF09139">
    <property type="entry name" value="Tam41_Mmp37"/>
    <property type="match status" value="1"/>
</dbReference>
<evidence type="ECO:0000256" key="10">
    <source>
        <dbReference type="ARBA" id="ARBA00023209"/>
    </source>
</evidence>
<protein>
    <submittedName>
        <fullName evidence="13">Uncharacterized protein</fullName>
    </submittedName>
</protein>
<sequence length="315" mass="36199">MERIVRFDDPILKAPSPTSFPTYYPRHVTVSDSLMEATERFRGGNTQFLFVYGSSLYKEGQTSGMLDLGVFIDNSRQFHEENLANNSPDYGFPHWLMFHELYNKRGPSFYHTSLNLGGEVKPAKYFSIQFNQALDELNSWKIYLSGRFHKPMIVPLVEPFDPKKKEQLDRGINQSRINAAILALALMEEEFTFRDFAETEAQISYLGDKRGKYEKDNKHVIIVEECWSEFNDMLPPVMEVLEGAGMIEETGNGRFAKKVSLCRQEVENFLERSNKYAKIMNISNALTVGLGRSLNYIKSKEKRAETSKIPESKIA</sequence>
<keyword evidence="11" id="KW-1208">Phospholipid metabolism</keyword>